<dbReference type="EMBL" id="CADCUX010000104">
    <property type="protein sequence ID" value="CAA9391175.1"/>
    <property type="molecule type" value="Genomic_DNA"/>
</dbReference>
<keyword evidence="1" id="KW-1133">Transmembrane helix</keyword>
<protein>
    <submittedName>
        <fullName evidence="2">Uncharacterized protein</fullName>
    </submittedName>
</protein>
<gene>
    <name evidence="2" type="ORF">AVDCRST_MAG51-401</name>
</gene>
<evidence type="ECO:0000313" key="2">
    <source>
        <dbReference type="EMBL" id="CAA9391175.1"/>
    </source>
</evidence>
<keyword evidence="1" id="KW-0812">Transmembrane</keyword>
<reference evidence="2" key="1">
    <citation type="submission" date="2020-02" db="EMBL/GenBank/DDBJ databases">
        <authorList>
            <person name="Meier V. D."/>
        </authorList>
    </citation>
    <scope>NUCLEOTIDE SEQUENCE</scope>
    <source>
        <strain evidence="2">AVDCRST_MAG51</strain>
    </source>
</reference>
<organism evidence="2">
    <name type="scientific">uncultured Ramlibacter sp</name>
    <dbReference type="NCBI Taxonomy" id="260755"/>
    <lineage>
        <taxon>Bacteria</taxon>
        <taxon>Pseudomonadati</taxon>
        <taxon>Pseudomonadota</taxon>
        <taxon>Betaproteobacteria</taxon>
        <taxon>Burkholderiales</taxon>
        <taxon>Comamonadaceae</taxon>
        <taxon>Ramlibacter</taxon>
        <taxon>environmental samples</taxon>
    </lineage>
</organism>
<feature type="transmembrane region" description="Helical" evidence="1">
    <location>
        <begin position="65"/>
        <end position="87"/>
    </location>
</feature>
<keyword evidence="1" id="KW-0472">Membrane</keyword>
<evidence type="ECO:0000256" key="1">
    <source>
        <dbReference type="SAM" id="Phobius"/>
    </source>
</evidence>
<dbReference type="AlphaFoldDB" id="A0A6J4NQS7"/>
<proteinExistence type="predicted"/>
<name>A0A6J4NQS7_9BURK</name>
<feature type="transmembrane region" description="Helical" evidence="1">
    <location>
        <begin position="40"/>
        <end position="59"/>
    </location>
</feature>
<accession>A0A6J4NQS7</accession>
<sequence>MTSFAHVDYPTEHPGVVRVQRAAEAVRDIARGFDSARGTATLLLAALVSALLVVANQVIETWTEGHLLAAWIVLWTVGFAALALLAAPARRAVTRMRAAWRVAAVARRQREEDRKLWEVALTDARVMADISRAMSADAARDLRTYY</sequence>